<sequence length="308" mass="33031">MEFAKLHGLGNSYVYLNLLGDGGPSARGEGGQGSGGERPVPPGALDWAHLARAVSDRGTGIGSDGLILILPSQVADARMRIFNADGSEGEMCGNGIRGVGKVLYDRGLVRSRHVRVETLAGILALELFPEDGRVQRARVQMGRPILEPARIPARLGDGRAPVLEVRLEGEEAVVTPVSMGNPHAVLFVDDLAKAPVQEWGPRLEHHPAFPNRTNVEFVAVRDAATLQMRVWERGSGETQACGTGACAAAVAAHLTGRAGREVAVHLPGGILNVRWDDSDVVWLEGPVEEVCQGRLDVEWLRRRGLLRP</sequence>
<dbReference type="InterPro" id="IPR001653">
    <property type="entry name" value="DAP_epimerase_DapF"/>
</dbReference>
<feature type="active site" evidence="9">
    <location>
        <position position="92"/>
    </location>
</feature>
<accession>A0A0K2SKM9</accession>
<comment type="catalytic activity">
    <reaction evidence="7 8">
        <text>(2S,6S)-2,6-diaminopimelate = meso-2,6-diaminopimelate</text>
        <dbReference type="Rhea" id="RHEA:15393"/>
        <dbReference type="ChEBI" id="CHEBI:57609"/>
        <dbReference type="ChEBI" id="CHEBI:57791"/>
        <dbReference type="EC" id="5.1.1.7"/>
    </reaction>
</comment>
<feature type="binding site" evidence="8">
    <location>
        <position position="181"/>
    </location>
    <ligand>
        <name>substrate</name>
    </ligand>
</feature>
<dbReference type="UniPathway" id="UPA00034">
    <property type="reaction ID" value="UER00025"/>
</dbReference>
<feature type="binding site" evidence="8">
    <location>
        <begin position="242"/>
        <end position="243"/>
    </location>
    <ligand>
        <name>substrate</name>
    </ligand>
</feature>
<reference evidence="11" key="1">
    <citation type="submission" date="2015-07" db="EMBL/GenBank/DDBJ databases">
        <title>Complete genome sequence and phylogenetic analysis of Limnochorda pilosa.</title>
        <authorList>
            <person name="Watanabe M."/>
            <person name="Kojima H."/>
            <person name="Fukui M."/>
        </authorList>
    </citation>
    <scope>NUCLEOTIDE SEQUENCE [LARGE SCALE GENOMIC DNA]</scope>
    <source>
        <strain evidence="11">HC45</strain>
    </source>
</reference>
<evidence type="ECO:0000256" key="6">
    <source>
        <dbReference type="ARBA" id="ARBA00023235"/>
    </source>
</evidence>
<comment type="subunit">
    <text evidence="8">Homodimer.</text>
</comment>
<evidence type="ECO:0000256" key="7">
    <source>
        <dbReference type="ARBA" id="ARBA00051712"/>
    </source>
</evidence>
<name>A0A0K2SKM9_LIMPI</name>
<keyword evidence="11" id="KW-1185">Reference proteome</keyword>
<dbReference type="RefSeq" id="WP_068141761.1">
    <property type="nucleotide sequence ID" value="NZ_AP014924.1"/>
</dbReference>
<proteinExistence type="inferred from homology"/>
<evidence type="ECO:0000256" key="3">
    <source>
        <dbReference type="ARBA" id="ARBA00013080"/>
    </source>
</evidence>
<organism evidence="10 11">
    <name type="scientific">Limnochorda pilosa</name>
    <dbReference type="NCBI Taxonomy" id="1555112"/>
    <lineage>
        <taxon>Bacteria</taxon>
        <taxon>Bacillati</taxon>
        <taxon>Bacillota</taxon>
        <taxon>Limnochordia</taxon>
        <taxon>Limnochordales</taxon>
        <taxon>Limnochordaceae</taxon>
        <taxon>Limnochorda</taxon>
    </lineage>
</organism>
<evidence type="ECO:0000256" key="8">
    <source>
        <dbReference type="HAMAP-Rule" id="MF_00197"/>
    </source>
</evidence>
<keyword evidence="6 8" id="KW-0413">Isomerase</keyword>
<dbReference type="Gene3D" id="3.10.310.10">
    <property type="entry name" value="Diaminopimelate Epimerase, Chain A, domain 1"/>
    <property type="match status" value="2"/>
</dbReference>
<evidence type="ECO:0000256" key="1">
    <source>
        <dbReference type="ARBA" id="ARBA00005196"/>
    </source>
</evidence>
<dbReference type="HAMAP" id="MF_00197">
    <property type="entry name" value="DAP_epimerase"/>
    <property type="match status" value="1"/>
</dbReference>
<dbReference type="STRING" id="1555112.LIP_1736"/>
<keyword evidence="5 8" id="KW-0457">Lysine biosynthesis</keyword>
<dbReference type="EC" id="5.1.1.7" evidence="3 8"/>
<feature type="binding site" evidence="8">
    <location>
        <begin position="93"/>
        <end position="94"/>
    </location>
    <ligand>
        <name>substrate</name>
    </ligand>
</feature>
<dbReference type="NCBIfam" id="TIGR00652">
    <property type="entry name" value="DapF"/>
    <property type="match status" value="1"/>
</dbReference>
<feature type="binding site" evidence="8">
    <location>
        <position position="11"/>
    </location>
    <ligand>
        <name>substrate</name>
    </ligand>
</feature>
<dbReference type="PANTHER" id="PTHR31689:SF0">
    <property type="entry name" value="DIAMINOPIMELATE EPIMERASE"/>
    <property type="match status" value="1"/>
</dbReference>
<feature type="site" description="Could be important to modulate the pK values of the two catalytic cysteine residues" evidence="8">
    <location>
        <position position="232"/>
    </location>
</feature>
<evidence type="ECO:0000256" key="5">
    <source>
        <dbReference type="ARBA" id="ARBA00023154"/>
    </source>
</evidence>
<feature type="binding site" evidence="8">
    <location>
        <begin position="232"/>
        <end position="233"/>
    </location>
    <ligand>
        <name>substrate</name>
    </ligand>
</feature>
<dbReference type="InterPro" id="IPR018510">
    <property type="entry name" value="DAP_epimerase_AS"/>
</dbReference>
<keyword evidence="8" id="KW-0963">Cytoplasm</keyword>
<comment type="similarity">
    <text evidence="2 8">Belongs to the diaminopimelate epimerase family.</text>
</comment>
<comment type="caution">
    <text evidence="8">Lacks conserved residue(s) required for the propagation of feature annotation.</text>
</comment>
<feature type="active site" description="Proton donor" evidence="8">
    <location>
        <position position="92"/>
    </location>
</feature>
<evidence type="ECO:0000313" key="11">
    <source>
        <dbReference type="Proteomes" id="UP000065807"/>
    </source>
</evidence>
<dbReference type="GO" id="GO:0009089">
    <property type="term" value="P:lysine biosynthetic process via diaminopimelate"/>
    <property type="evidence" value="ECO:0007669"/>
    <property type="project" value="UniProtKB-UniRule"/>
</dbReference>
<dbReference type="KEGG" id="lpil:LIP_1736"/>
<comment type="function">
    <text evidence="8">Catalyzes the stereoinversion of LL-2,6-diaminopimelate (L,L-DAP) to meso-diaminopimelate (meso-DAP), a precursor of L-lysine and an essential component of the bacterial peptidoglycan.</text>
</comment>
<feature type="site" description="Could be important to modulate the pK values of the two catalytic cysteine residues" evidence="8">
    <location>
        <position position="183"/>
    </location>
</feature>
<dbReference type="GO" id="GO:0005829">
    <property type="term" value="C:cytosol"/>
    <property type="evidence" value="ECO:0007669"/>
    <property type="project" value="TreeGrafter"/>
</dbReference>
<keyword evidence="4 8" id="KW-0028">Amino-acid biosynthesis</keyword>
<feature type="binding site" evidence="8">
    <location>
        <position position="214"/>
    </location>
    <ligand>
        <name>substrate</name>
    </ligand>
</feature>
<dbReference type="Pfam" id="PF01678">
    <property type="entry name" value="DAP_epimerase"/>
    <property type="match status" value="2"/>
</dbReference>
<dbReference type="EMBL" id="AP014924">
    <property type="protein sequence ID" value="BAS27582.1"/>
    <property type="molecule type" value="Genomic_DNA"/>
</dbReference>
<evidence type="ECO:0000256" key="2">
    <source>
        <dbReference type="ARBA" id="ARBA00010219"/>
    </source>
</evidence>
<dbReference type="AlphaFoldDB" id="A0A0K2SKM9"/>
<comment type="pathway">
    <text evidence="1 8">Amino-acid biosynthesis; L-lysine biosynthesis via DAP pathway; DL-2,6-diaminopimelate from LL-2,6-diaminopimelate: step 1/1.</text>
</comment>
<dbReference type="SUPFAM" id="SSF54506">
    <property type="entry name" value="Diaminopimelate epimerase-like"/>
    <property type="match status" value="2"/>
</dbReference>
<evidence type="ECO:0000313" key="10">
    <source>
        <dbReference type="EMBL" id="BAS27582.1"/>
    </source>
</evidence>
<dbReference type="GO" id="GO:0008837">
    <property type="term" value="F:diaminopimelate epimerase activity"/>
    <property type="evidence" value="ECO:0007669"/>
    <property type="project" value="UniProtKB-UniRule"/>
</dbReference>
<reference evidence="11" key="2">
    <citation type="journal article" date="2016" name="Int. J. Syst. Evol. Microbiol.">
        <title>Complete genome sequence and cell structure of Limnochorda pilosa, a Gram-negative spore-former within the phylum Firmicutes.</title>
        <authorList>
            <person name="Watanabe M."/>
            <person name="Kojima H."/>
            <person name="Fukui M."/>
        </authorList>
    </citation>
    <scope>NUCLEOTIDE SEQUENCE [LARGE SCALE GENOMIC DNA]</scope>
    <source>
        <strain evidence="11">HC45</strain>
    </source>
</reference>
<comment type="subcellular location">
    <subcellularLocation>
        <location evidence="8">Cytoplasm</location>
    </subcellularLocation>
</comment>
<dbReference type="PROSITE" id="PS01326">
    <property type="entry name" value="DAP_EPIMERASE"/>
    <property type="match status" value="1"/>
</dbReference>
<protein>
    <recommendedName>
        <fullName evidence="3 8">Diaminopimelate epimerase</fullName>
        <shortName evidence="8">DAP epimerase</shortName>
        <ecNumber evidence="3 8">5.1.1.7</ecNumber>
    </recommendedName>
    <alternativeName>
        <fullName evidence="8">PLP-independent amino acid racemase</fullName>
    </alternativeName>
</protein>
<dbReference type="PATRIC" id="fig|1555112.3.peg.1770"/>
<evidence type="ECO:0000256" key="4">
    <source>
        <dbReference type="ARBA" id="ARBA00022605"/>
    </source>
</evidence>
<feature type="binding site" evidence="8">
    <location>
        <position position="83"/>
    </location>
    <ligand>
        <name>substrate</name>
    </ligand>
</feature>
<gene>
    <name evidence="8" type="primary">dapF</name>
    <name evidence="10" type="ORF">LIP_1736</name>
</gene>
<feature type="active site" description="Proton acceptor" evidence="8">
    <location>
        <position position="241"/>
    </location>
</feature>
<dbReference type="PANTHER" id="PTHR31689">
    <property type="entry name" value="DIAMINOPIMELATE EPIMERASE, CHLOROPLASTIC"/>
    <property type="match status" value="1"/>
</dbReference>
<dbReference type="OrthoDB" id="9805408at2"/>
<dbReference type="Proteomes" id="UP000065807">
    <property type="component" value="Chromosome"/>
</dbReference>
<evidence type="ECO:0000256" key="9">
    <source>
        <dbReference type="PROSITE-ProRule" id="PRU10125"/>
    </source>
</evidence>